<gene>
    <name evidence="7" type="ORF">Y5S_03663</name>
</gene>
<keyword evidence="8" id="KW-1185">Reference proteome</keyword>
<dbReference type="GO" id="GO:0036524">
    <property type="term" value="F:protein deglycase activity"/>
    <property type="evidence" value="ECO:0007669"/>
    <property type="project" value="InterPro"/>
</dbReference>
<proteinExistence type="predicted"/>
<dbReference type="Gene3D" id="3.40.50.880">
    <property type="match status" value="1"/>
</dbReference>
<evidence type="ECO:0000256" key="5">
    <source>
        <dbReference type="ARBA" id="ARBA00023204"/>
    </source>
</evidence>
<keyword evidence="4" id="KW-0346">Stress response</keyword>
<sequence length="293" mass="31750">MANGIKALFRMAPKDDGEGGFTPSPVALKLATKSKTDYDHAEYPDALQGGTAKVLMVCTEERYMTMANGVKFSTGNHPVEMMVPLLHLEKAGFQIEVCTPTGAPVKIERWAVPEKDDAVTDALQRYQPQFEQPQSLKALVASGLEDHADYVAVFIPGGHGAMLGLPDSEDLQTLIRWVNANDKHMLTICHGPAALLAENRGGDPGDFAYHGYKMAVFPDSLDKLTPKFGYLPGPMPWYFGDRLREQGVEIINKKANGSCCEDRKLITGDSPDAANEFGKLAARALLAEVNGAG</sequence>
<dbReference type="InterPro" id="IPR029062">
    <property type="entry name" value="Class_I_gatase-like"/>
</dbReference>
<keyword evidence="1" id="KW-0963">Cytoplasm</keyword>
<dbReference type="NCBIfam" id="NF003168">
    <property type="entry name" value="PRK04155.1"/>
    <property type="match status" value="1"/>
</dbReference>
<accession>A0A095UI65</accession>
<dbReference type="EMBL" id="ARXV01000023">
    <property type="protein sequence ID" value="KGD62175.1"/>
    <property type="molecule type" value="Genomic_DNA"/>
</dbReference>
<dbReference type="GO" id="GO:0005737">
    <property type="term" value="C:cytoplasm"/>
    <property type="evidence" value="ECO:0007669"/>
    <property type="project" value="TreeGrafter"/>
</dbReference>
<dbReference type="eggNOG" id="COG0693">
    <property type="taxonomic scope" value="Bacteria"/>
</dbReference>
<dbReference type="InterPro" id="IPR017283">
    <property type="entry name" value="HchA"/>
</dbReference>
<dbReference type="PIRSF" id="PIRSF037798">
    <property type="entry name" value="Chaperone_HchA"/>
    <property type="match status" value="1"/>
</dbReference>
<dbReference type="GO" id="GO:0019243">
    <property type="term" value="P:methylglyoxal catabolic process to D-lactate via S-lactoyl-glutathione"/>
    <property type="evidence" value="ECO:0007669"/>
    <property type="project" value="TreeGrafter"/>
</dbReference>
<comment type="caution">
    <text evidence="7">The sequence shown here is derived from an EMBL/GenBank/DDBJ whole genome shotgun (WGS) entry which is preliminary data.</text>
</comment>
<protein>
    <submittedName>
        <fullName evidence="7">Chaperone protein HchA</fullName>
    </submittedName>
</protein>
<dbReference type="SUPFAM" id="SSF52317">
    <property type="entry name" value="Class I glutamine amidotransferase-like"/>
    <property type="match status" value="1"/>
</dbReference>
<keyword evidence="5" id="KW-0234">DNA repair</keyword>
<dbReference type="Proteomes" id="UP000029444">
    <property type="component" value="Unassembled WGS sequence"/>
</dbReference>
<evidence type="ECO:0000313" key="7">
    <source>
        <dbReference type="EMBL" id="KGD62175.1"/>
    </source>
</evidence>
<keyword evidence="3" id="KW-0378">Hydrolase</keyword>
<dbReference type="STRING" id="1177154.Y5S_03663"/>
<dbReference type="InterPro" id="IPR002818">
    <property type="entry name" value="DJ-1/PfpI"/>
</dbReference>
<organism evidence="7 8">
    <name type="scientific">Alcanivorax nanhaiticus</name>
    <dbReference type="NCBI Taxonomy" id="1177154"/>
    <lineage>
        <taxon>Bacteria</taxon>
        <taxon>Pseudomonadati</taxon>
        <taxon>Pseudomonadota</taxon>
        <taxon>Gammaproteobacteria</taxon>
        <taxon>Oceanospirillales</taxon>
        <taxon>Alcanivoracaceae</taxon>
        <taxon>Alcanivorax</taxon>
    </lineage>
</organism>
<evidence type="ECO:0000313" key="8">
    <source>
        <dbReference type="Proteomes" id="UP000029444"/>
    </source>
</evidence>
<evidence type="ECO:0000256" key="1">
    <source>
        <dbReference type="ARBA" id="ARBA00022490"/>
    </source>
</evidence>
<keyword evidence="2" id="KW-0227">DNA damage</keyword>
<dbReference type="OrthoDB" id="9792284at2"/>
<evidence type="ECO:0000259" key="6">
    <source>
        <dbReference type="Pfam" id="PF01965"/>
    </source>
</evidence>
<evidence type="ECO:0000256" key="2">
    <source>
        <dbReference type="ARBA" id="ARBA00022763"/>
    </source>
</evidence>
<dbReference type="PANTHER" id="PTHR48094">
    <property type="entry name" value="PROTEIN/NUCLEIC ACID DEGLYCASE DJ-1-RELATED"/>
    <property type="match status" value="1"/>
</dbReference>
<dbReference type="Pfam" id="PF01965">
    <property type="entry name" value="DJ-1_PfpI"/>
    <property type="match status" value="1"/>
</dbReference>
<dbReference type="GO" id="GO:0006281">
    <property type="term" value="P:DNA repair"/>
    <property type="evidence" value="ECO:0007669"/>
    <property type="project" value="UniProtKB-KW"/>
</dbReference>
<dbReference type="RefSeq" id="WP_081939833.1">
    <property type="nucleotide sequence ID" value="NZ_ARXV01000023.1"/>
</dbReference>
<dbReference type="InterPro" id="IPR050325">
    <property type="entry name" value="Prot/Nucl_acid_deglycase"/>
</dbReference>
<dbReference type="AlphaFoldDB" id="A0A095UI65"/>
<dbReference type="GO" id="GO:0019172">
    <property type="term" value="F:glyoxalase III activity"/>
    <property type="evidence" value="ECO:0007669"/>
    <property type="project" value="TreeGrafter"/>
</dbReference>
<feature type="domain" description="DJ-1/PfpI" evidence="6">
    <location>
        <begin position="79"/>
        <end position="198"/>
    </location>
</feature>
<name>A0A095UI65_9GAMM</name>
<dbReference type="PANTHER" id="PTHR48094:SF20">
    <property type="entry name" value="PROTEIN_NUCLEIC ACID DEGLYCASE 1"/>
    <property type="match status" value="1"/>
</dbReference>
<evidence type="ECO:0000256" key="4">
    <source>
        <dbReference type="ARBA" id="ARBA00023016"/>
    </source>
</evidence>
<dbReference type="PATRIC" id="fig|1177154.3.peg.3671"/>
<reference evidence="7 8" key="1">
    <citation type="submission" date="2012-09" db="EMBL/GenBank/DDBJ databases">
        <title>Genome Sequence of alkane-degrading Bacterium Alcanivorax sp. 19-m-6.</title>
        <authorList>
            <person name="Lai Q."/>
            <person name="Shao Z."/>
        </authorList>
    </citation>
    <scope>NUCLEOTIDE SEQUENCE [LARGE SCALE GENOMIC DNA]</scope>
    <source>
        <strain evidence="7 8">19-m-6</strain>
    </source>
</reference>
<evidence type="ECO:0000256" key="3">
    <source>
        <dbReference type="ARBA" id="ARBA00022801"/>
    </source>
</evidence>